<comment type="catalytic activity">
    <reaction evidence="8">
        <text>L-threonyl-[protein] + ATP = O-phospho-L-threonyl-[protein] + ADP + H(+)</text>
        <dbReference type="Rhea" id="RHEA:46608"/>
        <dbReference type="Rhea" id="RHEA-COMP:11060"/>
        <dbReference type="Rhea" id="RHEA-COMP:11605"/>
        <dbReference type="ChEBI" id="CHEBI:15378"/>
        <dbReference type="ChEBI" id="CHEBI:30013"/>
        <dbReference type="ChEBI" id="CHEBI:30616"/>
        <dbReference type="ChEBI" id="CHEBI:61977"/>
        <dbReference type="ChEBI" id="CHEBI:456216"/>
        <dbReference type="EC" id="2.7.11.1"/>
    </reaction>
</comment>
<feature type="region of interest" description="Disordered" evidence="11">
    <location>
        <begin position="1"/>
        <end position="38"/>
    </location>
</feature>
<dbReference type="EMBL" id="JAYMGO010000013">
    <property type="protein sequence ID" value="KAL1263353.1"/>
    <property type="molecule type" value="Genomic_DNA"/>
</dbReference>
<keyword evidence="7 10" id="KW-0067">ATP-binding</keyword>
<dbReference type="EC" id="2.7.11.1" evidence="2"/>
<feature type="domain" description="Protein kinase" evidence="12">
    <location>
        <begin position="268"/>
        <end position="526"/>
    </location>
</feature>
<dbReference type="Proteomes" id="UP001558613">
    <property type="component" value="Unassembled WGS sequence"/>
</dbReference>
<evidence type="ECO:0000256" key="3">
    <source>
        <dbReference type="ARBA" id="ARBA00022527"/>
    </source>
</evidence>
<dbReference type="PANTHER" id="PTHR22984:SF11">
    <property type="entry name" value="AURORA KINASE-RELATED"/>
    <property type="match status" value="1"/>
</dbReference>
<dbReference type="InterPro" id="IPR011009">
    <property type="entry name" value="Kinase-like_dom_sf"/>
</dbReference>
<keyword evidence="3" id="KW-0723">Serine/threonine-protein kinase</keyword>
<evidence type="ECO:0000259" key="12">
    <source>
        <dbReference type="PROSITE" id="PS50011"/>
    </source>
</evidence>
<keyword evidence="6" id="KW-0418">Kinase</keyword>
<evidence type="ECO:0000313" key="13">
    <source>
        <dbReference type="EMBL" id="KAL1263353.1"/>
    </source>
</evidence>
<feature type="compositionally biased region" description="Polar residues" evidence="11">
    <location>
        <begin position="15"/>
        <end position="26"/>
    </location>
</feature>
<dbReference type="PROSITE" id="PS00107">
    <property type="entry name" value="PROTEIN_KINASE_ATP"/>
    <property type="match status" value="1"/>
</dbReference>
<keyword evidence="14" id="KW-1185">Reference proteome</keyword>
<proteinExistence type="inferred from homology"/>
<name>A0ABR3ME47_9TELE</name>
<evidence type="ECO:0000256" key="9">
    <source>
        <dbReference type="ARBA" id="ARBA00048679"/>
    </source>
</evidence>
<dbReference type="InterPro" id="IPR000719">
    <property type="entry name" value="Prot_kinase_dom"/>
</dbReference>
<evidence type="ECO:0000256" key="5">
    <source>
        <dbReference type="ARBA" id="ARBA00022741"/>
    </source>
</evidence>
<dbReference type="PANTHER" id="PTHR22984">
    <property type="entry name" value="SERINE/THREONINE-PROTEIN KINASE PIM"/>
    <property type="match status" value="1"/>
</dbReference>
<dbReference type="Gene3D" id="1.10.510.10">
    <property type="entry name" value="Transferase(Phosphotransferase) domain 1"/>
    <property type="match status" value="1"/>
</dbReference>
<evidence type="ECO:0000256" key="1">
    <source>
        <dbReference type="ARBA" id="ARBA00005505"/>
    </source>
</evidence>
<evidence type="ECO:0000256" key="11">
    <source>
        <dbReference type="SAM" id="MobiDB-lite"/>
    </source>
</evidence>
<gene>
    <name evidence="13" type="ORF">QQF64_006092</name>
</gene>
<dbReference type="Pfam" id="PF00069">
    <property type="entry name" value="Pkinase"/>
    <property type="match status" value="1"/>
</dbReference>
<evidence type="ECO:0000256" key="6">
    <source>
        <dbReference type="ARBA" id="ARBA00022777"/>
    </source>
</evidence>
<organism evidence="13 14">
    <name type="scientific">Cirrhinus molitorella</name>
    <name type="common">mud carp</name>
    <dbReference type="NCBI Taxonomy" id="172907"/>
    <lineage>
        <taxon>Eukaryota</taxon>
        <taxon>Metazoa</taxon>
        <taxon>Chordata</taxon>
        <taxon>Craniata</taxon>
        <taxon>Vertebrata</taxon>
        <taxon>Euteleostomi</taxon>
        <taxon>Actinopterygii</taxon>
        <taxon>Neopterygii</taxon>
        <taxon>Teleostei</taxon>
        <taxon>Ostariophysi</taxon>
        <taxon>Cypriniformes</taxon>
        <taxon>Cyprinidae</taxon>
        <taxon>Labeoninae</taxon>
        <taxon>Labeonini</taxon>
        <taxon>Cirrhinus</taxon>
    </lineage>
</organism>
<feature type="binding site" evidence="10">
    <location>
        <position position="301"/>
    </location>
    <ligand>
        <name>ATP</name>
        <dbReference type="ChEBI" id="CHEBI:30616"/>
    </ligand>
</feature>
<dbReference type="PROSITE" id="PS50011">
    <property type="entry name" value="PROTEIN_KINASE_DOM"/>
    <property type="match status" value="1"/>
</dbReference>
<keyword evidence="5 10" id="KW-0547">Nucleotide-binding</keyword>
<reference evidence="13 14" key="1">
    <citation type="submission" date="2023-09" db="EMBL/GenBank/DDBJ databases">
        <authorList>
            <person name="Wang M."/>
        </authorList>
    </citation>
    <scope>NUCLEOTIDE SEQUENCE [LARGE SCALE GENOMIC DNA]</scope>
    <source>
        <strain evidence="13">GT-2023</strain>
        <tissue evidence="13">Liver</tissue>
    </source>
</reference>
<feature type="region of interest" description="Disordered" evidence="11">
    <location>
        <begin position="227"/>
        <end position="258"/>
    </location>
</feature>
<comment type="caution">
    <text evidence="13">The sequence shown here is derived from an EMBL/GenBank/DDBJ whole genome shotgun (WGS) entry which is preliminary data.</text>
</comment>
<sequence length="532" mass="60493">MSSKPSSIAEEGVESQLSLGTHSSVMEASVEKSSQEQHTCWKKKKTMPSFFKKICKAAKLSLCGSKGTVESQPELDPQFDIPTPDVSLSISKESVEHLELLSLSSQNVPRFSVGTCIIKRGTVDSLDGWNDCHLSNSDSYQEECSFVLPGEVPVESVGASACLRLKALSKLDDSTPDIISKDSIERLQLEASVPQKATEEHKKKKGVRAFFKRVWKAVKRPFRSKNRVEPFVPPAPELDDPEPDNQEPSPAPESLDFVPTNESIHSRYRVKNIIGQGGYGKVYEGIRISDGKKVAIKRIRKTPKDQYLQIPGHPEPLITEVALLLMMKEEPISPHAIQLYEWFEHPRKFTLVMEFPDPCESLWDFINNNPQMSETTARVIMRQVVEAVQHCIQHGVFHNDIHPENILLRKHTLELKLIDFGCGHLLDRKGYNCLKYRGIRAYFPPELLIYGKFYGVQTNVWALGVLLYEMMNKCPPFHDIKEIQQANVRFANPDLSKECCDLILQCLTRDLTERPVIEEILQHDWFEMVDLR</sequence>
<evidence type="ECO:0000256" key="2">
    <source>
        <dbReference type="ARBA" id="ARBA00012513"/>
    </source>
</evidence>
<comment type="catalytic activity">
    <reaction evidence="9">
        <text>L-seryl-[protein] + ATP = O-phospho-L-seryl-[protein] + ADP + H(+)</text>
        <dbReference type="Rhea" id="RHEA:17989"/>
        <dbReference type="Rhea" id="RHEA-COMP:9863"/>
        <dbReference type="Rhea" id="RHEA-COMP:11604"/>
        <dbReference type="ChEBI" id="CHEBI:15378"/>
        <dbReference type="ChEBI" id="CHEBI:29999"/>
        <dbReference type="ChEBI" id="CHEBI:30616"/>
        <dbReference type="ChEBI" id="CHEBI:83421"/>
        <dbReference type="ChEBI" id="CHEBI:456216"/>
        <dbReference type="EC" id="2.7.11.1"/>
    </reaction>
</comment>
<evidence type="ECO:0000256" key="10">
    <source>
        <dbReference type="PROSITE-ProRule" id="PRU10141"/>
    </source>
</evidence>
<comment type="similarity">
    <text evidence="1">Belongs to the protein kinase superfamily. CAMK Ser/Thr protein kinase family. PIM subfamily.</text>
</comment>
<keyword evidence="4" id="KW-0808">Transferase</keyword>
<dbReference type="InterPro" id="IPR017441">
    <property type="entry name" value="Protein_kinase_ATP_BS"/>
</dbReference>
<evidence type="ECO:0000313" key="14">
    <source>
        <dbReference type="Proteomes" id="UP001558613"/>
    </source>
</evidence>
<evidence type="ECO:0000256" key="7">
    <source>
        <dbReference type="ARBA" id="ARBA00022840"/>
    </source>
</evidence>
<protein>
    <recommendedName>
        <fullName evidence="2">non-specific serine/threonine protein kinase</fullName>
        <ecNumber evidence="2">2.7.11.1</ecNumber>
    </recommendedName>
</protein>
<evidence type="ECO:0000256" key="4">
    <source>
        <dbReference type="ARBA" id="ARBA00022679"/>
    </source>
</evidence>
<dbReference type="InterPro" id="IPR051138">
    <property type="entry name" value="PIM_Ser/Thr_kinase"/>
</dbReference>
<dbReference type="SUPFAM" id="SSF56112">
    <property type="entry name" value="Protein kinase-like (PK-like)"/>
    <property type="match status" value="1"/>
</dbReference>
<accession>A0ABR3ME47</accession>
<evidence type="ECO:0000256" key="8">
    <source>
        <dbReference type="ARBA" id="ARBA00047899"/>
    </source>
</evidence>
<dbReference type="Gene3D" id="3.30.200.20">
    <property type="entry name" value="Phosphorylase Kinase, domain 1"/>
    <property type="match status" value="1"/>
</dbReference>